<feature type="chain" id="PRO_5039137370" description="Lipoprotein" evidence="1">
    <location>
        <begin position="21"/>
        <end position="130"/>
    </location>
</feature>
<evidence type="ECO:0000313" key="3">
    <source>
        <dbReference type="Proteomes" id="UP000824261"/>
    </source>
</evidence>
<evidence type="ECO:0000256" key="1">
    <source>
        <dbReference type="SAM" id="SignalP"/>
    </source>
</evidence>
<keyword evidence="1" id="KW-0732">Signal</keyword>
<gene>
    <name evidence="2" type="ORF">IAA69_07685</name>
</gene>
<proteinExistence type="predicted"/>
<protein>
    <recommendedName>
        <fullName evidence="4">Lipoprotein</fullName>
    </recommendedName>
</protein>
<dbReference type="EMBL" id="DVGB01000091">
    <property type="protein sequence ID" value="HIR02123.1"/>
    <property type="molecule type" value="Genomic_DNA"/>
</dbReference>
<organism evidence="2 3">
    <name type="scientific">Candidatus Aveggerthella stercoripullorum</name>
    <dbReference type="NCBI Taxonomy" id="2840688"/>
    <lineage>
        <taxon>Bacteria</taxon>
        <taxon>Bacillati</taxon>
        <taxon>Actinomycetota</taxon>
        <taxon>Coriobacteriia</taxon>
        <taxon>Eggerthellales</taxon>
        <taxon>Eggerthellaceae</taxon>
        <taxon>Eggerthellaceae incertae sedis</taxon>
        <taxon>Candidatus Aveggerthella</taxon>
    </lineage>
</organism>
<dbReference type="PROSITE" id="PS51257">
    <property type="entry name" value="PROKAR_LIPOPROTEIN"/>
    <property type="match status" value="1"/>
</dbReference>
<reference evidence="2" key="1">
    <citation type="submission" date="2020-10" db="EMBL/GenBank/DDBJ databases">
        <authorList>
            <person name="Gilroy R."/>
        </authorList>
    </citation>
    <scope>NUCLEOTIDE SEQUENCE</scope>
    <source>
        <strain evidence="2">ChiGjej1B1-2707</strain>
    </source>
</reference>
<dbReference type="AlphaFoldDB" id="A0A9D1A1X1"/>
<comment type="caution">
    <text evidence="2">The sequence shown here is derived from an EMBL/GenBank/DDBJ whole genome shotgun (WGS) entry which is preliminary data.</text>
</comment>
<sequence length="130" mass="13071">MRRAAVGALCALALAGALIAAGCSGGCGAAARSVADRLLPYPETTMWAPEPQPESFVDSYADATGAGWNHVYLVDAADADGNVRELQLICFGATFDGEGWLEIDAKGGSGVRYGPVGEGDVPGPAASALG</sequence>
<reference evidence="2" key="2">
    <citation type="journal article" date="2021" name="PeerJ">
        <title>Extensive microbial diversity within the chicken gut microbiome revealed by metagenomics and culture.</title>
        <authorList>
            <person name="Gilroy R."/>
            <person name="Ravi A."/>
            <person name="Getino M."/>
            <person name="Pursley I."/>
            <person name="Horton D.L."/>
            <person name="Alikhan N.F."/>
            <person name="Baker D."/>
            <person name="Gharbi K."/>
            <person name="Hall N."/>
            <person name="Watson M."/>
            <person name="Adriaenssens E.M."/>
            <person name="Foster-Nyarko E."/>
            <person name="Jarju S."/>
            <person name="Secka A."/>
            <person name="Antonio M."/>
            <person name="Oren A."/>
            <person name="Chaudhuri R.R."/>
            <person name="La Ragione R."/>
            <person name="Hildebrand F."/>
            <person name="Pallen M.J."/>
        </authorList>
    </citation>
    <scope>NUCLEOTIDE SEQUENCE</scope>
    <source>
        <strain evidence="2">ChiGjej1B1-2707</strain>
    </source>
</reference>
<name>A0A9D1A1X1_9ACTN</name>
<accession>A0A9D1A1X1</accession>
<evidence type="ECO:0000313" key="2">
    <source>
        <dbReference type="EMBL" id="HIR02123.1"/>
    </source>
</evidence>
<feature type="signal peptide" evidence="1">
    <location>
        <begin position="1"/>
        <end position="20"/>
    </location>
</feature>
<evidence type="ECO:0008006" key="4">
    <source>
        <dbReference type="Google" id="ProtNLM"/>
    </source>
</evidence>
<dbReference type="Proteomes" id="UP000824261">
    <property type="component" value="Unassembled WGS sequence"/>
</dbReference>